<evidence type="ECO:0008006" key="4">
    <source>
        <dbReference type="Google" id="ProtNLM"/>
    </source>
</evidence>
<dbReference type="Proteomes" id="UP000782554">
    <property type="component" value="Unassembled WGS sequence"/>
</dbReference>
<accession>A0ABS7JTA7</accession>
<evidence type="ECO:0000313" key="3">
    <source>
        <dbReference type="Proteomes" id="UP000782554"/>
    </source>
</evidence>
<protein>
    <recommendedName>
        <fullName evidence="4">Helix-turn-helix domain-containing protein</fullName>
    </recommendedName>
</protein>
<comment type="caution">
    <text evidence="2">The sequence shown here is derived from an EMBL/GenBank/DDBJ whole genome shotgun (WGS) entry which is preliminary data.</text>
</comment>
<sequence>MTQSDPQRLPAPTGDSTPAEDGFGFAPPTYDPAEYRWVPVRRRPRHDGWTKEKQRRFIEVLADTGLVGAACKEVGMSRASAYRLRRAAHAGAFARAWELARERAGALIEDIALAALPSAAQPSARSRGWRSRPSTARAKRRARGCSAPSA</sequence>
<dbReference type="RefSeq" id="WP_221601479.1">
    <property type="nucleotide sequence ID" value="NZ_JAIGNU010000001.1"/>
</dbReference>
<evidence type="ECO:0000256" key="1">
    <source>
        <dbReference type="SAM" id="MobiDB-lite"/>
    </source>
</evidence>
<dbReference type="EMBL" id="JAIGNU010000001">
    <property type="protein sequence ID" value="MBX7500811.1"/>
    <property type="molecule type" value="Genomic_DNA"/>
</dbReference>
<gene>
    <name evidence="2" type="ORF">K3181_05095</name>
</gene>
<feature type="region of interest" description="Disordered" evidence="1">
    <location>
        <begin position="1"/>
        <end position="32"/>
    </location>
</feature>
<feature type="region of interest" description="Disordered" evidence="1">
    <location>
        <begin position="121"/>
        <end position="150"/>
    </location>
</feature>
<reference evidence="2 3" key="1">
    <citation type="submission" date="2021-08" db="EMBL/GenBank/DDBJ databases">
        <title>Comparative Genomics Analysis of the Genus Qipengyuania Reveals Extensive Genetic Diversity and Metabolic Versatility, Including the Description of Fifteen Novel Species.</title>
        <authorList>
            <person name="Liu Y."/>
        </authorList>
    </citation>
    <scope>NUCLEOTIDE SEQUENCE [LARGE SCALE GENOMIC DNA]</scope>
    <source>
        <strain evidence="2 3">YG27</strain>
    </source>
</reference>
<keyword evidence="3" id="KW-1185">Reference proteome</keyword>
<evidence type="ECO:0000313" key="2">
    <source>
        <dbReference type="EMBL" id="MBX7500811.1"/>
    </source>
</evidence>
<organism evidence="2 3">
    <name type="scientific">Qipengyuania mesophila</name>
    <dbReference type="NCBI Taxonomy" id="2867246"/>
    <lineage>
        <taxon>Bacteria</taxon>
        <taxon>Pseudomonadati</taxon>
        <taxon>Pseudomonadota</taxon>
        <taxon>Alphaproteobacteria</taxon>
        <taxon>Sphingomonadales</taxon>
        <taxon>Erythrobacteraceae</taxon>
        <taxon>Qipengyuania</taxon>
    </lineage>
</organism>
<name>A0ABS7JTA7_9SPHN</name>
<proteinExistence type="predicted"/>